<keyword evidence="3" id="KW-1185">Reference proteome</keyword>
<evidence type="ECO:0000256" key="1">
    <source>
        <dbReference type="SAM" id="MobiDB-lite"/>
    </source>
</evidence>
<evidence type="ECO:0000313" key="2">
    <source>
        <dbReference type="EMBL" id="KAK8076657.1"/>
    </source>
</evidence>
<comment type="caution">
    <text evidence="2">The sequence shown here is derived from an EMBL/GenBank/DDBJ whole genome shotgun (WGS) entry which is preliminary data.</text>
</comment>
<gene>
    <name evidence="2" type="ORF">PG994_003929</name>
</gene>
<organism evidence="2 3">
    <name type="scientific">Apiospora phragmitis</name>
    <dbReference type="NCBI Taxonomy" id="2905665"/>
    <lineage>
        <taxon>Eukaryota</taxon>
        <taxon>Fungi</taxon>
        <taxon>Dikarya</taxon>
        <taxon>Ascomycota</taxon>
        <taxon>Pezizomycotina</taxon>
        <taxon>Sordariomycetes</taxon>
        <taxon>Xylariomycetidae</taxon>
        <taxon>Amphisphaeriales</taxon>
        <taxon>Apiosporaceae</taxon>
        <taxon>Apiospora</taxon>
    </lineage>
</organism>
<proteinExistence type="predicted"/>
<sequence length="212" mass="23810">MAFQSRDFNSTDDECDCGPCVDLRANAAGVGRSHHTNNYDDDDDDDAYSRFLDYTHGRYCPPDQRRRWRQQAFAETLMGADADAAEPLIYELRSLRQEIAGLSDLLFSAMLDNAFADECDEDDYQMTTVDSSSDLSRCDSLDSQTWYQYCPGCASKELVNRKGKEKEVLPQEEPEELIVPTVVYEEGSENKEKETVAAKSESESSEDLGSSA</sequence>
<protein>
    <submittedName>
        <fullName evidence="2">Uncharacterized protein</fullName>
    </submittedName>
</protein>
<feature type="compositionally biased region" description="Basic and acidic residues" evidence="1">
    <location>
        <begin position="188"/>
        <end position="202"/>
    </location>
</feature>
<dbReference type="EMBL" id="JAQQWL010000004">
    <property type="protein sequence ID" value="KAK8076657.1"/>
    <property type="molecule type" value="Genomic_DNA"/>
</dbReference>
<accession>A0ABR1W0S7</accession>
<dbReference type="GeneID" id="92088401"/>
<dbReference type="Proteomes" id="UP001480595">
    <property type="component" value="Unassembled WGS sequence"/>
</dbReference>
<name>A0ABR1W0S7_9PEZI</name>
<evidence type="ECO:0000313" key="3">
    <source>
        <dbReference type="Proteomes" id="UP001480595"/>
    </source>
</evidence>
<dbReference type="RefSeq" id="XP_066719616.1">
    <property type="nucleotide sequence ID" value="XM_066855338.1"/>
</dbReference>
<feature type="region of interest" description="Disordered" evidence="1">
    <location>
        <begin position="183"/>
        <end position="212"/>
    </location>
</feature>
<reference evidence="2 3" key="1">
    <citation type="submission" date="2023-01" db="EMBL/GenBank/DDBJ databases">
        <title>Analysis of 21 Apiospora genomes using comparative genomics revels a genus with tremendous synthesis potential of carbohydrate active enzymes and secondary metabolites.</title>
        <authorList>
            <person name="Sorensen T."/>
        </authorList>
    </citation>
    <scope>NUCLEOTIDE SEQUENCE [LARGE SCALE GENOMIC DNA]</scope>
    <source>
        <strain evidence="2 3">CBS 135458</strain>
    </source>
</reference>